<feature type="region of interest" description="Disordered" evidence="2">
    <location>
        <begin position="1"/>
        <end position="23"/>
    </location>
</feature>
<dbReference type="PANTHER" id="PTHR38120">
    <property type="entry name" value="EXPRESSED PROTEIN"/>
    <property type="match status" value="1"/>
</dbReference>
<dbReference type="EMBL" id="CBTN010000008">
    <property type="protein sequence ID" value="CDH50859.1"/>
    <property type="molecule type" value="Genomic_DNA"/>
</dbReference>
<feature type="coiled-coil region" evidence="1">
    <location>
        <begin position="176"/>
        <end position="220"/>
    </location>
</feature>
<evidence type="ECO:0000313" key="4">
    <source>
        <dbReference type="Proteomes" id="UP000027586"/>
    </source>
</evidence>
<keyword evidence="4" id="KW-1185">Reference proteome</keyword>
<sequence>MATATTTTTTSPNTNSSSTTSTCSKTLSVDVSDLIQILQVQLPQLHHETIIYEHRQQMEDTKEQYRTLCKEADHLRKLQNYESDRLLWQQREADLTSEIKRFATQGRHNNGHPRRARSATASNIWSRSEPSIMRGPSIGMSPLMEERTATTTPTIDGVSARDAKIRVQDKLIADFKAELEQQKMVLHEAMTTAEAQAQRVDGLEQELASLQQVNASLMEDNESYQMLLHEKTIAGEFPVKKSELSTATSSLAAELNKVQQQGGDGGCTCQHAGAVKKLSEDNRLLQESNKALSLYMNKILRKIVENQDLVDVLNIDDDDDEPQQQPKAVRDTSTSTTSTAVESTTTTNTAAETCKKTIPPKKDDQQPQQQQQQSNHSSFRLSGSHWTTPIKWVASRARAESLSKLM</sequence>
<dbReference type="AlphaFoldDB" id="A0A068RLH5"/>
<accession>A0A068RLH5</accession>
<gene>
    <name evidence="3" type="ORF">LCOR_02545.1</name>
</gene>
<dbReference type="Gene3D" id="1.20.5.2440">
    <property type="match status" value="1"/>
</dbReference>
<dbReference type="STRING" id="1263082.A0A068RLH5"/>
<evidence type="ECO:0000313" key="3">
    <source>
        <dbReference type="EMBL" id="CDH50859.1"/>
    </source>
</evidence>
<feature type="region of interest" description="Disordered" evidence="2">
    <location>
        <begin position="316"/>
        <end position="383"/>
    </location>
</feature>
<protein>
    <submittedName>
        <fullName evidence="3">Uncharacterized protein</fullName>
    </submittedName>
</protein>
<dbReference type="PANTHER" id="PTHR38120:SF1">
    <property type="entry name" value="M PROTEIN, SEROTYPE 2.1"/>
    <property type="match status" value="1"/>
</dbReference>
<reference evidence="3" key="1">
    <citation type="submission" date="2013-08" db="EMBL/GenBank/DDBJ databases">
        <title>Gene expansion shapes genome architecture in the human pathogen Lichtheimia corymbifera: an evolutionary genomics analysis in the ancient terrestrial Mucorales (Mucoromycotina).</title>
        <authorList>
            <person name="Schwartze V.U."/>
            <person name="Winter S."/>
            <person name="Shelest E."/>
            <person name="Marcet-Houben M."/>
            <person name="Horn F."/>
            <person name="Wehner S."/>
            <person name="Hoffmann K."/>
            <person name="Riege K."/>
            <person name="Sammeth M."/>
            <person name="Nowrousian M."/>
            <person name="Valiante V."/>
            <person name="Linde J."/>
            <person name="Jacobsen I.D."/>
            <person name="Marz M."/>
            <person name="Brakhage A.A."/>
            <person name="Gabaldon T."/>
            <person name="Bocker S."/>
            <person name="Voigt K."/>
        </authorList>
    </citation>
    <scope>NUCLEOTIDE SEQUENCE [LARGE SCALE GENOMIC DNA]</scope>
    <source>
        <strain evidence="3">FSU 9682</strain>
    </source>
</reference>
<evidence type="ECO:0000256" key="1">
    <source>
        <dbReference type="SAM" id="Coils"/>
    </source>
</evidence>
<name>A0A068RLH5_9FUNG</name>
<dbReference type="VEuPathDB" id="FungiDB:LCOR_02545.1"/>
<organism evidence="3 4">
    <name type="scientific">Lichtheimia corymbifera JMRC:FSU:9682</name>
    <dbReference type="NCBI Taxonomy" id="1263082"/>
    <lineage>
        <taxon>Eukaryota</taxon>
        <taxon>Fungi</taxon>
        <taxon>Fungi incertae sedis</taxon>
        <taxon>Mucoromycota</taxon>
        <taxon>Mucoromycotina</taxon>
        <taxon>Mucoromycetes</taxon>
        <taxon>Mucorales</taxon>
        <taxon>Lichtheimiaceae</taxon>
        <taxon>Lichtheimia</taxon>
    </lineage>
</organism>
<proteinExistence type="predicted"/>
<keyword evidence="1" id="KW-0175">Coiled coil</keyword>
<dbReference type="OrthoDB" id="2121319at2759"/>
<evidence type="ECO:0000256" key="2">
    <source>
        <dbReference type="SAM" id="MobiDB-lite"/>
    </source>
</evidence>
<comment type="caution">
    <text evidence="3">The sequence shown here is derived from an EMBL/GenBank/DDBJ whole genome shotgun (WGS) entry which is preliminary data.</text>
</comment>
<feature type="compositionally biased region" description="Low complexity" evidence="2">
    <location>
        <begin position="332"/>
        <end position="352"/>
    </location>
</feature>
<dbReference type="Proteomes" id="UP000027586">
    <property type="component" value="Unassembled WGS sequence"/>
</dbReference>
<feature type="compositionally biased region" description="Polar residues" evidence="2">
    <location>
        <begin position="374"/>
        <end position="383"/>
    </location>
</feature>